<dbReference type="InterPro" id="IPR001451">
    <property type="entry name" value="Hexapep"/>
</dbReference>
<organism evidence="1 2">
    <name type="scientific">Aliirhizobium smilacinae</name>
    <dbReference type="NCBI Taxonomy" id="1395944"/>
    <lineage>
        <taxon>Bacteria</taxon>
        <taxon>Pseudomonadati</taxon>
        <taxon>Pseudomonadota</taxon>
        <taxon>Alphaproteobacteria</taxon>
        <taxon>Hyphomicrobiales</taxon>
        <taxon>Rhizobiaceae</taxon>
        <taxon>Aliirhizobium</taxon>
    </lineage>
</organism>
<reference evidence="1 2" key="1">
    <citation type="submission" date="2019-06" db="EMBL/GenBank/DDBJ databases">
        <title>The draft genome of Rhizobium smilacinae PTYR-5.</title>
        <authorList>
            <person name="Liu L."/>
            <person name="Li L."/>
            <person name="Zhang X."/>
        </authorList>
    </citation>
    <scope>NUCLEOTIDE SEQUENCE [LARGE SCALE GENOMIC DNA]</scope>
    <source>
        <strain evidence="1 2">PTYR-5</strain>
    </source>
</reference>
<dbReference type="OrthoDB" id="9815592at2"/>
<protein>
    <recommendedName>
        <fullName evidence="3">Acyltransferase</fullName>
    </recommendedName>
</protein>
<gene>
    <name evidence="1" type="ORF">FHP24_08120</name>
</gene>
<evidence type="ECO:0000313" key="2">
    <source>
        <dbReference type="Proteomes" id="UP000311605"/>
    </source>
</evidence>
<dbReference type="RefSeq" id="WP_139675332.1">
    <property type="nucleotide sequence ID" value="NZ_VDMN01000001.1"/>
</dbReference>
<dbReference type="Pfam" id="PF00132">
    <property type="entry name" value="Hexapep"/>
    <property type="match status" value="1"/>
</dbReference>
<accession>A0A5C4XS78</accession>
<evidence type="ECO:0000313" key="1">
    <source>
        <dbReference type="EMBL" id="TNM66163.1"/>
    </source>
</evidence>
<dbReference type="Proteomes" id="UP000311605">
    <property type="component" value="Unassembled WGS sequence"/>
</dbReference>
<dbReference type="PANTHER" id="PTHR23416">
    <property type="entry name" value="SIALIC ACID SYNTHASE-RELATED"/>
    <property type="match status" value="1"/>
</dbReference>
<evidence type="ECO:0008006" key="3">
    <source>
        <dbReference type="Google" id="ProtNLM"/>
    </source>
</evidence>
<dbReference type="AlphaFoldDB" id="A0A5C4XS78"/>
<proteinExistence type="predicted"/>
<dbReference type="EMBL" id="VDMN01000001">
    <property type="protein sequence ID" value="TNM66163.1"/>
    <property type="molecule type" value="Genomic_DNA"/>
</dbReference>
<dbReference type="InterPro" id="IPR051159">
    <property type="entry name" value="Hexapeptide_acetyltransf"/>
</dbReference>
<sequence>MKLEKIAFFVNKQKGTVTLPIADYLTLTDLEPENVPERVSRRFKRFSVSGSGHRLIATEDAQTKQLVIGIKGARNTLMLGSGINLRGTIAIQGRDLTVSIGAGTTFNNVEIYCKGKRNGVFIGRDCMFSAGIEIRTSDAHTIIDLDTMQRCNVADGVYIGDHVWVSKNAFVQKGTTVGSDNVIGYGSMVKGDLDITNAVIVGAPAKPLRDRRVTWSRQGDLKDVDVDRLKDWQSLPEL</sequence>
<dbReference type="Gene3D" id="2.160.10.10">
    <property type="entry name" value="Hexapeptide repeat proteins"/>
    <property type="match status" value="1"/>
</dbReference>
<dbReference type="SUPFAM" id="SSF51161">
    <property type="entry name" value="Trimeric LpxA-like enzymes"/>
    <property type="match status" value="1"/>
</dbReference>
<dbReference type="PANTHER" id="PTHR23416:SF78">
    <property type="entry name" value="LIPOPOLYSACCHARIDE BIOSYNTHESIS O-ACETYL TRANSFERASE WBBJ-RELATED"/>
    <property type="match status" value="1"/>
</dbReference>
<comment type="caution">
    <text evidence="1">The sequence shown here is derived from an EMBL/GenBank/DDBJ whole genome shotgun (WGS) entry which is preliminary data.</text>
</comment>
<keyword evidence="2" id="KW-1185">Reference proteome</keyword>
<name>A0A5C4XS78_9HYPH</name>
<dbReference type="InterPro" id="IPR011004">
    <property type="entry name" value="Trimer_LpxA-like_sf"/>
</dbReference>